<dbReference type="EMBL" id="JBEGDD010000002">
    <property type="protein sequence ID" value="MEQ7154230.1"/>
    <property type="molecule type" value="Genomic_DNA"/>
</dbReference>
<reference evidence="3 4" key="1">
    <citation type="submission" date="2024-06" db="EMBL/GenBank/DDBJ databases">
        <title>Brevundimonas sp. C11.</title>
        <authorList>
            <person name="Maltman C."/>
        </authorList>
    </citation>
    <scope>NUCLEOTIDE SEQUENCE [LARGE SCALE GENOMIC DNA]</scope>
    <source>
        <strain evidence="3 4">C11</strain>
    </source>
</reference>
<evidence type="ECO:0000259" key="2">
    <source>
        <dbReference type="Pfam" id="PF01243"/>
    </source>
</evidence>
<evidence type="ECO:0000313" key="3">
    <source>
        <dbReference type="EMBL" id="MEQ7154230.1"/>
    </source>
</evidence>
<comment type="caution">
    <text evidence="3">The sequence shown here is derived from an EMBL/GenBank/DDBJ whole genome shotgun (WGS) entry which is preliminary data.</text>
</comment>
<keyword evidence="4" id="KW-1185">Reference proteome</keyword>
<gene>
    <name evidence="3" type="ORF">ABN401_03270</name>
</gene>
<dbReference type="Pfam" id="PF01243">
    <property type="entry name" value="PNPOx_N"/>
    <property type="match status" value="1"/>
</dbReference>
<sequence length="179" mass="19351">MTADRDRQAYPPIHGSAVETVVGLMSRERLMNLGVNRPDGWPQVTTVGYVNEGLNLYFVTGQESQKRANLRADTRVSLSIHTVAAVEGAVGVSMAGHAHEVVDPAEIERLNQMIFKRWPAVSVYCPATDSVAVFRIKPELICAISAHESRSRSECFSLGDAAGPMAADPLATGAEARLF</sequence>
<accession>A0ABV1NK67</accession>
<dbReference type="PANTHER" id="PTHR35176">
    <property type="entry name" value="HEME OXYGENASE HI_0854-RELATED"/>
    <property type="match status" value="1"/>
</dbReference>
<dbReference type="RefSeq" id="WP_349683405.1">
    <property type="nucleotide sequence ID" value="NZ_JBEGDD010000002.1"/>
</dbReference>
<feature type="domain" description="Pyridoxamine 5'-phosphate oxidase N-terminal" evidence="2">
    <location>
        <begin position="21"/>
        <end position="139"/>
    </location>
</feature>
<dbReference type="Gene3D" id="2.30.110.10">
    <property type="entry name" value="Electron Transport, Fmn-binding Protein, Chain A"/>
    <property type="match status" value="1"/>
</dbReference>
<evidence type="ECO:0000313" key="4">
    <source>
        <dbReference type="Proteomes" id="UP001445732"/>
    </source>
</evidence>
<dbReference type="Proteomes" id="UP001445732">
    <property type="component" value="Unassembled WGS sequence"/>
</dbReference>
<dbReference type="InterPro" id="IPR052019">
    <property type="entry name" value="F420H2_bilvrd_red/Heme_oxyg"/>
</dbReference>
<evidence type="ECO:0000256" key="1">
    <source>
        <dbReference type="ARBA" id="ARBA00023002"/>
    </source>
</evidence>
<proteinExistence type="predicted"/>
<organism evidence="3 4">
    <name type="scientific">Brevundimonas aurifodinae</name>
    <dbReference type="NCBI Taxonomy" id="1508312"/>
    <lineage>
        <taxon>Bacteria</taxon>
        <taxon>Pseudomonadati</taxon>
        <taxon>Pseudomonadota</taxon>
        <taxon>Alphaproteobacteria</taxon>
        <taxon>Caulobacterales</taxon>
        <taxon>Caulobacteraceae</taxon>
        <taxon>Brevundimonas</taxon>
    </lineage>
</organism>
<keyword evidence="1" id="KW-0560">Oxidoreductase</keyword>
<name>A0ABV1NK67_9CAUL</name>
<dbReference type="SUPFAM" id="SSF50475">
    <property type="entry name" value="FMN-binding split barrel"/>
    <property type="match status" value="1"/>
</dbReference>
<dbReference type="InterPro" id="IPR012349">
    <property type="entry name" value="Split_barrel_FMN-bd"/>
</dbReference>
<dbReference type="InterPro" id="IPR011576">
    <property type="entry name" value="Pyridox_Oxase_N"/>
</dbReference>
<dbReference type="PANTHER" id="PTHR35176:SF6">
    <property type="entry name" value="HEME OXYGENASE HI_0854-RELATED"/>
    <property type="match status" value="1"/>
</dbReference>
<protein>
    <submittedName>
        <fullName evidence="3">Pyridoxamine 5'-phosphate oxidase family protein</fullName>
    </submittedName>
</protein>